<accession>A0A8E2VG24</accession>
<dbReference type="EMBL" id="QAYC01000032">
    <property type="protein sequence ID" value="PTW37208.1"/>
    <property type="molecule type" value="Genomic_DNA"/>
</dbReference>
<proteinExistence type="predicted"/>
<keyword evidence="2" id="KW-1185">Reference proteome</keyword>
<name>A0A8E2VG24_9RHOB</name>
<sequence>MPDRCGHVETWRDPWPYDGPIQRADGARPFNHYLWPTEQWVASRETRLNNTFDMRIEITHLADKRFLTCGWVLGIETGTDFYGRPCVFDDRTVAIRITHGSQSAVSTAPKVS</sequence>
<organism evidence="1 2">
    <name type="scientific">Rhodovulum kholense</name>
    <dbReference type="NCBI Taxonomy" id="453584"/>
    <lineage>
        <taxon>Bacteria</taxon>
        <taxon>Pseudomonadati</taxon>
        <taxon>Pseudomonadota</taxon>
        <taxon>Alphaproteobacteria</taxon>
        <taxon>Rhodobacterales</taxon>
        <taxon>Paracoccaceae</taxon>
        <taxon>Rhodovulum</taxon>
    </lineage>
</organism>
<gene>
    <name evidence="1" type="ORF">C8N38_1322</name>
</gene>
<evidence type="ECO:0000313" key="1">
    <source>
        <dbReference type="EMBL" id="PTW37208.1"/>
    </source>
</evidence>
<comment type="caution">
    <text evidence="1">The sequence shown here is derived from an EMBL/GenBank/DDBJ whole genome shotgun (WGS) entry which is preliminary data.</text>
</comment>
<dbReference type="AlphaFoldDB" id="A0A8E2VG24"/>
<protein>
    <submittedName>
        <fullName evidence="1">Uncharacterized protein</fullName>
    </submittedName>
</protein>
<dbReference type="OrthoDB" id="10010486at2"/>
<reference evidence="1 2" key="1">
    <citation type="submission" date="2018-04" db="EMBL/GenBank/DDBJ databases">
        <title>Genomic Encyclopedia of Archaeal and Bacterial Type Strains, Phase II (KMG-II): from individual species to whole genera.</title>
        <authorList>
            <person name="Goeker M."/>
        </authorList>
    </citation>
    <scope>NUCLEOTIDE SEQUENCE [LARGE SCALE GENOMIC DNA]</scope>
    <source>
        <strain evidence="1 2">DSM 19783</strain>
    </source>
</reference>
<evidence type="ECO:0000313" key="2">
    <source>
        <dbReference type="Proteomes" id="UP000244037"/>
    </source>
</evidence>
<dbReference type="RefSeq" id="WP_146176345.1">
    <property type="nucleotide sequence ID" value="NZ_QAYC01000032.1"/>
</dbReference>
<dbReference type="Proteomes" id="UP000244037">
    <property type="component" value="Unassembled WGS sequence"/>
</dbReference>